<dbReference type="Pfam" id="PF13855">
    <property type="entry name" value="LRR_8"/>
    <property type="match status" value="1"/>
</dbReference>
<comment type="caution">
    <text evidence="8">The sequence shown here is derived from an EMBL/GenBank/DDBJ whole genome shotgun (WGS) entry which is preliminary data.</text>
</comment>
<dbReference type="EMBL" id="JARO02000929">
    <property type="protein sequence ID" value="KPP76994.1"/>
    <property type="molecule type" value="Genomic_DNA"/>
</dbReference>
<dbReference type="InterPro" id="IPR032675">
    <property type="entry name" value="LRR_dom_sf"/>
</dbReference>
<evidence type="ECO:0000313" key="8">
    <source>
        <dbReference type="EMBL" id="KPP76994.1"/>
    </source>
</evidence>
<dbReference type="SUPFAM" id="SSF52058">
    <property type="entry name" value="L domain-like"/>
    <property type="match status" value="1"/>
</dbReference>
<proteinExistence type="predicted"/>
<keyword evidence="3" id="KW-0677">Repeat</keyword>
<dbReference type="SMART" id="SM00369">
    <property type="entry name" value="LRR_TYP"/>
    <property type="match status" value="4"/>
</dbReference>
<feature type="transmembrane region" description="Helical" evidence="6">
    <location>
        <begin position="260"/>
        <end position="281"/>
    </location>
</feature>
<accession>A0A0P7VSS4</accession>
<dbReference type="PANTHER" id="PTHR45842:SF12">
    <property type="entry name" value="KEKKON 5, ISOFORM A"/>
    <property type="match status" value="1"/>
</dbReference>
<evidence type="ECO:0000256" key="6">
    <source>
        <dbReference type="SAM" id="Phobius"/>
    </source>
</evidence>
<dbReference type="Gene3D" id="3.80.10.10">
    <property type="entry name" value="Ribonuclease Inhibitor"/>
    <property type="match status" value="1"/>
</dbReference>
<dbReference type="PANTHER" id="PTHR45842">
    <property type="entry name" value="SYNAPTIC ADHESION-LIKE MOLECULE SALM"/>
    <property type="match status" value="1"/>
</dbReference>
<dbReference type="InterPro" id="IPR000483">
    <property type="entry name" value="Cys-rich_flank_reg_C"/>
</dbReference>
<gene>
    <name evidence="8" type="ORF">Z043_103621</name>
</gene>
<keyword evidence="6" id="KW-1133">Transmembrane helix</keyword>
<evidence type="ECO:0000259" key="7">
    <source>
        <dbReference type="Pfam" id="PF01463"/>
    </source>
</evidence>
<evidence type="ECO:0000256" key="5">
    <source>
        <dbReference type="SAM" id="MobiDB-lite"/>
    </source>
</evidence>
<dbReference type="Proteomes" id="UP000034805">
    <property type="component" value="Unassembled WGS sequence"/>
</dbReference>
<keyword evidence="6" id="KW-0812">Transmembrane</keyword>
<dbReference type="InterPro" id="IPR001611">
    <property type="entry name" value="Leu-rich_rpt"/>
</dbReference>
<feature type="region of interest" description="Disordered" evidence="5">
    <location>
        <begin position="292"/>
        <end position="330"/>
    </location>
</feature>
<dbReference type="STRING" id="113540.ENSSFOP00015060459"/>
<dbReference type="InterPro" id="IPR050467">
    <property type="entry name" value="LRFN"/>
</dbReference>
<keyword evidence="2" id="KW-0732">Signal</keyword>
<name>A0A0P7VSS4_SCLFO</name>
<keyword evidence="6" id="KW-0472">Membrane</keyword>
<organism evidence="8 9">
    <name type="scientific">Scleropages formosus</name>
    <name type="common">Asian bonytongue</name>
    <name type="synonym">Osteoglossum formosum</name>
    <dbReference type="NCBI Taxonomy" id="113540"/>
    <lineage>
        <taxon>Eukaryota</taxon>
        <taxon>Metazoa</taxon>
        <taxon>Chordata</taxon>
        <taxon>Craniata</taxon>
        <taxon>Vertebrata</taxon>
        <taxon>Euteleostomi</taxon>
        <taxon>Actinopterygii</taxon>
        <taxon>Neopterygii</taxon>
        <taxon>Teleostei</taxon>
        <taxon>Osteoglossocephala</taxon>
        <taxon>Osteoglossomorpha</taxon>
        <taxon>Osteoglossiformes</taxon>
        <taxon>Osteoglossidae</taxon>
        <taxon>Scleropages</taxon>
    </lineage>
</organism>
<evidence type="ECO:0000256" key="4">
    <source>
        <dbReference type="ARBA" id="ARBA00023180"/>
    </source>
</evidence>
<dbReference type="Pfam" id="PF01463">
    <property type="entry name" value="LRRCT"/>
    <property type="match status" value="1"/>
</dbReference>
<keyword evidence="4" id="KW-0325">Glycoprotein</keyword>
<reference evidence="8 9" key="1">
    <citation type="submission" date="2015-08" db="EMBL/GenBank/DDBJ databases">
        <title>The genome of the Asian arowana (Scleropages formosus).</title>
        <authorList>
            <person name="Tan M.H."/>
            <person name="Gan H.M."/>
            <person name="Croft L.J."/>
            <person name="Austin C.M."/>
        </authorList>
    </citation>
    <scope>NUCLEOTIDE SEQUENCE [LARGE SCALE GENOMIC DNA]</scope>
    <source>
        <strain evidence="8">Aro1</strain>
    </source>
</reference>
<evidence type="ECO:0000313" key="9">
    <source>
        <dbReference type="Proteomes" id="UP000034805"/>
    </source>
</evidence>
<evidence type="ECO:0000256" key="2">
    <source>
        <dbReference type="ARBA" id="ARBA00022729"/>
    </source>
</evidence>
<keyword evidence="1" id="KW-0433">Leucine-rich repeat</keyword>
<dbReference type="AlphaFoldDB" id="A0A0P7VSS4"/>
<feature type="domain" description="LRRCT" evidence="7">
    <location>
        <begin position="232"/>
        <end position="252"/>
    </location>
</feature>
<feature type="region of interest" description="Disordered" evidence="5">
    <location>
        <begin position="365"/>
        <end position="395"/>
    </location>
</feature>
<sequence length="443" mass="48060">MITAPSLAPLPGNLCEVARHQGLLTPLVRLLIAGAALLCLFLMLCRVSVMDGKADGCKCPPATVLTQLPSAAPPGTCCLNYSGSSFESVTWTMFVAMRDLEILDLSSCNISQVLGDTASPPHLREVYLGANRLRAVPVGFLRNASRLRLLDLGWNLLERLPEDFLQGSALLQQLLLDSNQLSTLPNSIFQMRLKRLDLSNNPWECSCVLMQGLEGQRHLFSLANSTDWQVGNPTCSSPGSLAGQVLWSVLPSKVCWSPGLTALCILLPLLIFLALVLYCCCGRKRKRKEGKFNITKQPLQSPPASGPRGAERDRRHTPKHHQAEQPAEGGKDALLKNQLMLQPSSALLGSSRDLYEEVEVQVGSEGSLAPASLKEPPADPGLEAEGAEDGKADLDTVSVTEVMQDSTNREKAYLAQSTEYYSLVPGMDLEDSDHGEYESVPLS</sequence>
<evidence type="ECO:0000256" key="3">
    <source>
        <dbReference type="ARBA" id="ARBA00022737"/>
    </source>
</evidence>
<evidence type="ECO:0000256" key="1">
    <source>
        <dbReference type="ARBA" id="ARBA00022614"/>
    </source>
</evidence>
<protein>
    <submittedName>
        <fullName evidence="8">Slit1 protein-like</fullName>
    </submittedName>
</protein>
<dbReference type="InterPro" id="IPR003591">
    <property type="entry name" value="Leu-rich_rpt_typical-subtyp"/>
</dbReference>